<dbReference type="InterPro" id="IPR014284">
    <property type="entry name" value="RNA_pol_sigma-70_dom"/>
</dbReference>
<dbReference type="InterPro" id="IPR007627">
    <property type="entry name" value="RNA_pol_sigma70_r2"/>
</dbReference>
<evidence type="ECO:0000259" key="6">
    <source>
        <dbReference type="Pfam" id="PF08281"/>
    </source>
</evidence>
<sequence length="185" mass="21977">MDEYATGRTAREFAEIYDRHIDRVYRMCFILLRNTADADDAVQSVFLKLFKHDKAFREPEHEKAWLIVTTKNTCKDMLKSWWRSRRVDLDVLPEKTYWDRHDEGQRDVLERLLRLPEKYRTVLYLYYVEDYSVREIAQLLDRKESTLQTQLAKGRERLRAEWGGKTIDGTPDQGTIGIAEAKRGS</sequence>
<dbReference type="EMBL" id="JBHMDO010000038">
    <property type="protein sequence ID" value="MFB9328886.1"/>
    <property type="molecule type" value="Genomic_DNA"/>
</dbReference>
<dbReference type="CDD" id="cd06171">
    <property type="entry name" value="Sigma70_r4"/>
    <property type="match status" value="1"/>
</dbReference>
<evidence type="ECO:0000256" key="4">
    <source>
        <dbReference type="ARBA" id="ARBA00023163"/>
    </source>
</evidence>
<keyword evidence="3" id="KW-0731">Sigma factor</keyword>
<gene>
    <name evidence="7" type="ORF">ACFFSY_23370</name>
</gene>
<comment type="caution">
    <text evidence="7">The sequence shown here is derived from an EMBL/GenBank/DDBJ whole genome shotgun (WGS) entry which is preliminary data.</text>
</comment>
<dbReference type="InterPro" id="IPR013249">
    <property type="entry name" value="RNA_pol_sigma70_r4_t2"/>
</dbReference>
<evidence type="ECO:0000256" key="2">
    <source>
        <dbReference type="ARBA" id="ARBA00023015"/>
    </source>
</evidence>
<dbReference type="RefSeq" id="WP_377498628.1">
    <property type="nucleotide sequence ID" value="NZ_JBHMDO010000038.1"/>
</dbReference>
<evidence type="ECO:0000313" key="7">
    <source>
        <dbReference type="EMBL" id="MFB9328886.1"/>
    </source>
</evidence>
<protein>
    <submittedName>
        <fullName evidence="7">RNA polymerase sigma factor</fullName>
    </submittedName>
</protein>
<name>A0ABV5KWB1_9BACL</name>
<feature type="domain" description="RNA polymerase sigma-70 region 2" evidence="5">
    <location>
        <begin position="16"/>
        <end position="82"/>
    </location>
</feature>
<organism evidence="7 8">
    <name type="scientific">Paenibacillus aurantiacus</name>
    <dbReference type="NCBI Taxonomy" id="1936118"/>
    <lineage>
        <taxon>Bacteria</taxon>
        <taxon>Bacillati</taxon>
        <taxon>Bacillota</taxon>
        <taxon>Bacilli</taxon>
        <taxon>Bacillales</taxon>
        <taxon>Paenibacillaceae</taxon>
        <taxon>Paenibacillus</taxon>
    </lineage>
</organism>
<evidence type="ECO:0000259" key="5">
    <source>
        <dbReference type="Pfam" id="PF04542"/>
    </source>
</evidence>
<proteinExistence type="inferred from homology"/>
<dbReference type="Pfam" id="PF04542">
    <property type="entry name" value="Sigma70_r2"/>
    <property type="match status" value="1"/>
</dbReference>
<dbReference type="SUPFAM" id="SSF88659">
    <property type="entry name" value="Sigma3 and sigma4 domains of RNA polymerase sigma factors"/>
    <property type="match status" value="1"/>
</dbReference>
<dbReference type="InterPro" id="IPR039425">
    <property type="entry name" value="RNA_pol_sigma-70-like"/>
</dbReference>
<dbReference type="Proteomes" id="UP001589747">
    <property type="component" value="Unassembled WGS sequence"/>
</dbReference>
<evidence type="ECO:0000313" key="8">
    <source>
        <dbReference type="Proteomes" id="UP001589747"/>
    </source>
</evidence>
<keyword evidence="2" id="KW-0805">Transcription regulation</keyword>
<reference evidence="7 8" key="1">
    <citation type="submission" date="2024-09" db="EMBL/GenBank/DDBJ databases">
        <authorList>
            <person name="Sun Q."/>
            <person name="Mori K."/>
        </authorList>
    </citation>
    <scope>NUCLEOTIDE SEQUENCE [LARGE SCALE GENOMIC DNA]</scope>
    <source>
        <strain evidence="7 8">TISTR 2452</strain>
    </source>
</reference>
<comment type="similarity">
    <text evidence="1">Belongs to the sigma-70 factor family. ECF subfamily.</text>
</comment>
<dbReference type="SUPFAM" id="SSF88946">
    <property type="entry name" value="Sigma2 domain of RNA polymerase sigma factors"/>
    <property type="match status" value="1"/>
</dbReference>
<evidence type="ECO:0000256" key="3">
    <source>
        <dbReference type="ARBA" id="ARBA00023082"/>
    </source>
</evidence>
<dbReference type="Gene3D" id="1.10.1740.10">
    <property type="match status" value="1"/>
</dbReference>
<dbReference type="PANTHER" id="PTHR43133:SF60">
    <property type="entry name" value="RNA POLYMERASE SIGMA FACTOR SIGV"/>
    <property type="match status" value="1"/>
</dbReference>
<dbReference type="InterPro" id="IPR036388">
    <property type="entry name" value="WH-like_DNA-bd_sf"/>
</dbReference>
<dbReference type="Gene3D" id="1.10.10.10">
    <property type="entry name" value="Winged helix-like DNA-binding domain superfamily/Winged helix DNA-binding domain"/>
    <property type="match status" value="1"/>
</dbReference>
<keyword evidence="8" id="KW-1185">Reference proteome</keyword>
<dbReference type="NCBIfam" id="TIGR02937">
    <property type="entry name" value="sigma70-ECF"/>
    <property type="match status" value="1"/>
</dbReference>
<dbReference type="PANTHER" id="PTHR43133">
    <property type="entry name" value="RNA POLYMERASE ECF-TYPE SIGMA FACTO"/>
    <property type="match status" value="1"/>
</dbReference>
<dbReference type="InterPro" id="IPR013325">
    <property type="entry name" value="RNA_pol_sigma_r2"/>
</dbReference>
<dbReference type="InterPro" id="IPR013324">
    <property type="entry name" value="RNA_pol_sigma_r3/r4-like"/>
</dbReference>
<evidence type="ECO:0000256" key="1">
    <source>
        <dbReference type="ARBA" id="ARBA00010641"/>
    </source>
</evidence>
<accession>A0ABV5KWB1</accession>
<dbReference type="Pfam" id="PF08281">
    <property type="entry name" value="Sigma70_r4_2"/>
    <property type="match status" value="1"/>
</dbReference>
<feature type="domain" description="RNA polymerase sigma factor 70 region 4 type 2" evidence="6">
    <location>
        <begin position="106"/>
        <end position="158"/>
    </location>
</feature>
<keyword evidence="4" id="KW-0804">Transcription</keyword>